<keyword evidence="2" id="KW-0719">Serine esterase</keyword>
<dbReference type="AlphaFoldDB" id="A0A1L7XK87"/>
<dbReference type="GO" id="GO:0046872">
    <property type="term" value="F:metal ion binding"/>
    <property type="evidence" value="ECO:0007669"/>
    <property type="project" value="UniProtKB-KW"/>
</dbReference>
<evidence type="ECO:0000313" key="10">
    <source>
        <dbReference type="Proteomes" id="UP000184330"/>
    </source>
</evidence>
<evidence type="ECO:0000256" key="3">
    <source>
        <dbReference type="ARBA" id="ARBA00022723"/>
    </source>
</evidence>
<keyword evidence="6" id="KW-0106">Calcium</keyword>
<dbReference type="STRING" id="576137.A0A1L7XK87"/>
<dbReference type="InterPro" id="IPR011118">
    <property type="entry name" value="Tannase/feruloyl_esterase"/>
</dbReference>
<evidence type="ECO:0000256" key="2">
    <source>
        <dbReference type="ARBA" id="ARBA00022487"/>
    </source>
</evidence>
<organism evidence="9 10">
    <name type="scientific">Phialocephala subalpina</name>
    <dbReference type="NCBI Taxonomy" id="576137"/>
    <lineage>
        <taxon>Eukaryota</taxon>
        <taxon>Fungi</taxon>
        <taxon>Dikarya</taxon>
        <taxon>Ascomycota</taxon>
        <taxon>Pezizomycotina</taxon>
        <taxon>Leotiomycetes</taxon>
        <taxon>Helotiales</taxon>
        <taxon>Mollisiaceae</taxon>
        <taxon>Phialocephala</taxon>
        <taxon>Phialocephala fortinii species complex</taxon>
    </lineage>
</organism>
<evidence type="ECO:0000256" key="4">
    <source>
        <dbReference type="ARBA" id="ARBA00022729"/>
    </source>
</evidence>
<name>A0A1L7XK87_9HELO</name>
<dbReference type="SUPFAM" id="SSF53474">
    <property type="entry name" value="alpha/beta-Hydrolases"/>
    <property type="match status" value="2"/>
</dbReference>
<dbReference type="GO" id="GO:0030600">
    <property type="term" value="F:feruloyl esterase activity"/>
    <property type="evidence" value="ECO:0007669"/>
    <property type="project" value="UniProtKB-ARBA"/>
</dbReference>
<evidence type="ECO:0000256" key="6">
    <source>
        <dbReference type="ARBA" id="ARBA00022837"/>
    </source>
</evidence>
<protein>
    <recommendedName>
        <fullName evidence="8">Carboxylic ester hydrolase</fullName>
        <ecNumber evidence="8">3.1.1.-</ecNumber>
    </recommendedName>
</protein>
<evidence type="ECO:0000256" key="5">
    <source>
        <dbReference type="ARBA" id="ARBA00022801"/>
    </source>
</evidence>
<keyword evidence="5 8" id="KW-0378">Hydrolase</keyword>
<evidence type="ECO:0000256" key="7">
    <source>
        <dbReference type="ARBA" id="ARBA00023157"/>
    </source>
</evidence>
<comment type="similarity">
    <text evidence="1 8">Belongs to the tannase family.</text>
</comment>
<keyword evidence="4" id="KW-0732">Signal</keyword>
<dbReference type="PANTHER" id="PTHR33938:SF8">
    <property type="entry name" value="CARBOXYLIC ESTER HYDROLASE"/>
    <property type="match status" value="1"/>
</dbReference>
<keyword evidence="7" id="KW-1015">Disulfide bond</keyword>
<evidence type="ECO:0000256" key="1">
    <source>
        <dbReference type="ARBA" id="ARBA00006249"/>
    </source>
</evidence>
<evidence type="ECO:0000313" key="9">
    <source>
        <dbReference type="EMBL" id="CZR65475.1"/>
    </source>
</evidence>
<proteinExistence type="inferred from homology"/>
<gene>
    <name evidence="9" type="ORF">PAC_15375</name>
</gene>
<dbReference type="Proteomes" id="UP000184330">
    <property type="component" value="Unassembled WGS sequence"/>
</dbReference>
<dbReference type="InterPro" id="IPR029058">
    <property type="entry name" value="AB_hydrolase_fold"/>
</dbReference>
<keyword evidence="10" id="KW-1185">Reference proteome</keyword>
<dbReference type="EC" id="3.1.1.-" evidence="8"/>
<dbReference type="OrthoDB" id="3039123at2759"/>
<evidence type="ECO:0000256" key="8">
    <source>
        <dbReference type="RuleBase" id="RU361238"/>
    </source>
</evidence>
<dbReference type="PANTHER" id="PTHR33938">
    <property type="entry name" value="FERULOYL ESTERASE B-RELATED"/>
    <property type="match status" value="1"/>
</dbReference>
<dbReference type="Gene3D" id="3.40.50.1820">
    <property type="entry name" value="alpha/beta hydrolase"/>
    <property type="match status" value="1"/>
</dbReference>
<reference evidence="9 10" key="1">
    <citation type="submission" date="2016-03" db="EMBL/GenBank/DDBJ databases">
        <authorList>
            <person name="Ploux O."/>
        </authorList>
    </citation>
    <scope>NUCLEOTIDE SEQUENCE [LARGE SCALE GENOMIC DNA]</scope>
    <source>
        <strain evidence="9 10">UAMH 11012</strain>
    </source>
</reference>
<sequence length="459" mass="49590">MSYTHPGQDDTVFVKVYLPTDTWNGRFQMVGGGGWQAGLYLPSIMGMTAAVGQGYSTISTDAGLGSQIYPTDWALLSPGNVNLYLLENLASVSLNDASVIGKAVTASFYGEAPKYSYFTGCSQGGRQGLMLAQRYPDAFDGIASSAPAINWSEFFMGDTWPSFFMNSLGEYPPSCEISAIQDALLDACDGLDGLVDGIISDPNKCLFDPMSVVGQTFNCSDFGTEREISSVAATIVQATFQFSGAKKTDNSSLWFGPNKGAILSGTTTDPSMIPTICSTNGTCTAGNFDFASDWLKYFILKNASFDFSQMTHAEYEQAFHMGVQQYTSIIGTNDPDLSEYKARGGKILGYHGLADSLIPTNGTLHYYDAVTALDSNVHDFYRMFLAPGLRHCFGGDGPYPDETFDSMRKWVEEGIAPDTLNATSVDTATVINRPLCPYPKLQYFNGTGDGTTPKGFYCA</sequence>
<accession>A0A1L7XK87</accession>
<dbReference type="Pfam" id="PF07519">
    <property type="entry name" value="Tannase"/>
    <property type="match status" value="1"/>
</dbReference>
<dbReference type="EMBL" id="FJOG01000031">
    <property type="protein sequence ID" value="CZR65475.1"/>
    <property type="molecule type" value="Genomic_DNA"/>
</dbReference>
<keyword evidence="3" id="KW-0479">Metal-binding</keyword>